<feature type="region of interest" description="Disordered" evidence="1">
    <location>
        <begin position="1"/>
        <end position="23"/>
    </location>
</feature>
<organism evidence="2 3">
    <name type="scientific">Macleaya cordata</name>
    <name type="common">Five-seeded plume-poppy</name>
    <name type="synonym">Bocconia cordata</name>
    <dbReference type="NCBI Taxonomy" id="56857"/>
    <lineage>
        <taxon>Eukaryota</taxon>
        <taxon>Viridiplantae</taxon>
        <taxon>Streptophyta</taxon>
        <taxon>Embryophyta</taxon>
        <taxon>Tracheophyta</taxon>
        <taxon>Spermatophyta</taxon>
        <taxon>Magnoliopsida</taxon>
        <taxon>Ranunculales</taxon>
        <taxon>Papaveraceae</taxon>
        <taxon>Papaveroideae</taxon>
        <taxon>Macleaya</taxon>
    </lineage>
</organism>
<keyword evidence="3" id="KW-1185">Reference proteome</keyword>
<accession>A0A200Q1M0</accession>
<sequence length="191" mass="20221">MVLVVAGGREDEDEDEDDCASRPVQNDPDFLLIRGKVYCDTCQAGFETTACNFVAVTSMNHQMISDVKTPCIRIMEEIVVEWGGGDGGKIMVMLRWGGGVGVDDGGGGVFWDVGGCRREDDGDGGGWGGGVSVDDGGPFKFDVSSGGTLVVVVEVGGEWWDSGGGGRSEGKLGIREKNPGGRRWGQWWPAV</sequence>
<comment type="caution">
    <text evidence="2">The sequence shown here is derived from an EMBL/GenBank/DDBJ whole genome shotgun (WGS) entry which is preliminary data.</text>
</comment>
<name>A0A200Q1M0_MACCD</name>
<reference evidence="2 3" key="1">
    <citation type="journal article" date="2017" name="Mol. Plant">
        <title>The Genome of Medicinal Plant Macleaya cordata Provides New Insights into Benzylisoquinoline Alkaloids Metabolism.</title>
        <authorList>
            <person name="Liu X."/>
            <person name="Liu Y."/>
            <person name="Huang P."/>
            <person name="Ma Y."/>
            <person name="Qing Z."/>
            <person name="Tang Q."/>
            <person name="Cao H."/>
            <person name="Cheng P."/>
            <person name="Zheng Y."/>
            <person name="Yuan Z."/>
            <person name="Zhou Y."/>
            <person name="Liu J."/>
            <person name="Tang Z."/>
            <person name="Zhuo Y."/>
            <person name="Zhang Y."/>
            <person name="Yu L."/>
            <person name="Huang J."/>
            <person name="Yang P."/>
            <person name="Peng Q."/>
            <person name="Zhang J."/>
            <person name="Jiang W."/>
            <person name="Zhang Z."/>
            <person name="Lin K."/>
            <person name="Ro D.K."/>
            <person name="Chen X."/>
            <person name="Xiong X."/>
            <person name="Shang Y."/>
            <person name="Huang S."/>
            <person name="Zeng J."/>
        </authorList>
    </citation>
    <scope>NUCLEOTIDE SEQUENCE [LARGE SCALE GENOMIC DNA]</scope>
    <source>
        <strain evidence="3">cv. BLH2017</strain>
        <tissue evidence="2">Root</tissue>
    </source>
</reference>
<dbReference type="Proteomes" id="UP000195402">
    <property type="component" value="Unassembled WGS sequence"/>
</dbReference>
<evidence type="ECO:0000313" key="3">
    <source>
        <dbReference type="Proteomes" id="UP000195402"/>
    </source>
</evidence>
<protein>
    <submittedName>
        <fullName evidence="2">Uncharacterized protein</fullName>
    </submittedName>
</protein>
<evidence type="ECO:0000313" key="2">
    <source>
        <dbReference type="EMBL" id="OVA04295.1"/>
    </source>
</evidence>
<proteinExistence type="predicted"/>
<dbReference type="EMBL" id="MVGT01003320">
    <property type="protein sequence ID" value="OVA04295.1"/>
    <property type="molecule type" value="Genomic_DNA"/>
</dbReference>
<dbReference type="AlphaFoldDB" id="A0A200Q1M0"/>
<evidence type="ECO:0000256" key="1">
    <source>
        <dbReference type="SAM" id="MobiDB-lite"/>
    </source>
</evidence>
<dbReference type="InParanoid" id="A0A200Q1M0"/>
<gene>
    <name evidence="2" type="ORF">BVC80_1391g2</name>
</gene>